<dbReference type="AlphaFoldDB" id="A0A7J6GB40"/>
<sequence>MVKRLFNRSDAKAILNIQLPEDDTKDGWMWMGEPSGLFSIRLACRTIRGGTSITQADTKWKIIWKSAIHPRLKLIWWQLERDVFQTRGKLANFMDLNTVHCPMCGEDVETIFHLLWKCSLAKAIWFNSSMGLRVELIDVNGWDQWKDWFMVDTHRPPNLTFLEIIVTALCVVETVWQERNSIVHSQLRRPISKVAFTVNSKIRDHIMVASNAVVDFCEWRPPPESWLCCNYDIAYDEDGVILATVRSSTTDLLIGEGLAVCMAAELMIEMRAKYVIFQSDNVEVTRDLSTDIGIDIHFKLTHLRVCTMYILLQNGKRRQSINRNLDPQGVCLNKYDPKSNPSESK</sequence>
<dbReference type="EMBL" id="JAATIQ010000124">
    <property type="protein sequence ID" value="KAF4380018.1"/>
    <property type="molecule type" value="Genomic_DNA"/>
</dbReference>
<evidence type="ECO:0000313" key="3">
    <source>
        <dbReference type="Proteomes" id="UP000583929"/>
    </source>
</evidence>
<evidence type="ECO:0000259" key="1">
    <source>
        <dbReference type="Pfam" id="PF13966"/>
    </source>
</evidence>
<feature type="domain" description="Reverse transcriptase zinc-binding" evidence="1">
    <location>
        <begin position="55"/>
        <end position="125"/>
    </location>
</feature>
<dbReference type="Proteomes" id="UP000583929">
    <property type="component" value="Unassembled WGS sequence"/>
</dbReference>
<proteinExistence type="predicted"/>
<accession>A0A7J6GB40</accession>
<organism evidence="2 3">
    <name type="scientific">Cannabis sativa</name>
    <name type="common">Hemp</name>
    <name type="synonym">Marijuana</name>
    <dbReference type="NCBI Taxonomy" id="3483"/>
    <lineage>
        <taxon>Eukaryota</taxon>
        <taxon>Viridiplantae</taxon>
        <taxon>Streptophyta</taxon>
        <taxon>Embryophyta</taxon>
        <taxon>Tracheophyta</taxon>
        <taxon>Spermatophyta</taxon>
        <taxon>Magnoliopsida</taxon>
        <taxon>eudicotyledons</taxon>
        <taxon>Gunneridae</taxon>
        <taxon>Pentapetalae</taxon>
        <taxon>rosids</taxon>
        <taxon>fabids</taxon>
        <taxon>Rosales</taxon>
        <taxon>Cannabaceae</taxon>
        <taxon>Cannabis</taxon>
    </lineage>
</organism>
<dbReference type="InterPro" id="IPR026960">
    <property type="entry name" value="RVT-Znf"/>
</dbReference>
<gene>
    <name evidence="2" type="ORF">G4B88_030010</name>
</gene>
<reference evidence="2 3" key="1">
    <citation type="journal article" date="2020" name="bioRxiv">
        <title>Sequence and annotation of 42 cannabis genomes reveals extensive copy number variation in cannabinoid synthesis and pathogen resistance genes.</title>
        <authorList>
            <person name="Mckernan K.J."/>
            <person name="Helbert Y."/>
            <person name="Kane L.T."/>
            <person name="Ebling H."/>
            <person name="Zhang L."/>
            <person name="Liu B."/>
            <person name="Eaton Z."/>
            <person name="Mclaughlin S."/>
            <person name="Kingan S."/>
            <person name="Baybayan P."/>
            <person name="Concepcion G."/>
            <person name="Jordan M."/>
            <person name="Riva A."/>
            <person name="Barbazuk W."/>
            <person name="Harkins T."/>
        </authorList>
    </citation>
    <scope>NUCLEOTIDE SEQUENCE [LARGE SCALE GENOMIC DNA]</scope>
    <source>
        <strain evidence="3">cv. Jamaican Lion 4</strain>
        <tissue evidence="2">Leaf</tissue>
    </source>
</reference>
<name>A0A7J6GB40_CANSA</name>
<dbReference type="Pfam" id="PF13966">
    <property type="entry name" value="zf-RVT"/>
    <property type="match status" value="1"/>
</dbReference>
<evidence type="ECO:0000313" key="2">
    <source>
        <dbReference type="EMBL" id="KAF4380018.1"/>
    </source>
</evidence>
<protein>
    <recommendedName>
        <fullName evidence="1">Reverse transcriptase zinc-binding domain-containing protein</fullName>
    </recommendedName>
</protein>
<keyword evidence="3" id="KW-1185">Reference proteome</keyword>
<comment type="caution">
    <text evidence="2">The sequence shown here is derived from an EMBL/GenBank/DDBJ whole genome shotgun (WGS) entry which is preliminary data.</text>
</comment>